<accession>A0A1W6GBF3</accession>
<name>A0A1W6GBF3_9BETA</name>
<evidence type="ECO:0000313" key="1">
    <source>
        <dbReference type="EMBL" id="ARM10227.1"/>
    </source>
</evidence>
<dbReference type="EMBL" id="KY315558">
    <property type="protein sequence ID" value="ARM10227.1"/>
    <property type="molecule type" value="Genomic_DNA"/>
</dbReference>
<proteinExistence type="predicted"/>
<protein>
    <submittedName>
        <fullName evidence="1">Uncharacterized protein</fullName>
    </submittedName>
</protein>
<reference evidence="1" key="1">
    <citation type="journal article" date="2018" name="BMC Genomics">
        <title>Comparative genomic, transcriptomic, and proteomic reannotation of human herpesvirus 6.</title>
        <authorList>
            <person name="Greninger A.L."/>
            <person name="Knudsen G.M."/>
            <person name="Roychoudhury P."/>
            <person name="Hanson D.J."/>
            <person name="Sedlak R.H."/>
            <person name="Xie H."/>
            <person name="Guan J."/>
            <person name="Nguyen T."/>
            <person name="Peddu V."/>
            <person name="Boeckh M."/>
            <person name="Huang M.L."/>
            <person name="Cook L."/>
            <person name="Depledge D.P."/>
            <person name="Zerr D.M."/>
            <person name="Koelle D.M."/>
            <person name="Gantt S."/>
            <person name="Yoshikawa T."/>
            <person name="Caserta M."/>
            <person name="Hill J.A."/>
            <person name="Jerome K.R."/>
        </authorList>
    </citation>
    <scope>NUCLEOTIDE SEQUENCE</scope>
    <source>
        <strain evidence="1">JHPT-G1</strain>
    </source>
</reference>
<sequence length="56" mass="6197">MFIICDNCSNPSPMNMDCCCVNKPAHLINLSSMSDCSCFMAAFTDAPILWMQFPAD</sequence>
<organism evidence="1">
    <name type="scientific">Human betaherpesvirus 6</name>
    <dbReference type="NCBI Taxonomy" id="10368"/>
    <lineage>
        <taxon>Viruses</taxon>
        <taxon>Duplodnaviria</taxon>
        <taxon>Heunggongvirae</taxon>
        <taxon>Peploviricota</taxon>
        <taxon>Herviviricetes</taxon>
        <taxon>Herpesvirales</taxon>
        <taxon>Orthoherpesviridae</taxon>
        <taxon>Betaherpesvirinae</taxon>
        <taxon>Roseolovirus</taxon>
    </lineage>
</organism>